<dbReference type="EMBL" id="JAPNKA010000001">
    <property type="protein sequence ID" value="MCY1083058.1"/>
    <property type="molecule type" value="Genomic_DNA"/>
</dbReference>
<sequence>MRQLNAHDVVRICEWGRDKHPLDRALVLLRAASPGVEPTALARLPIGRRDALLLELRARSFGPKLEVLVPCPKCGERLEMSLTTDELRVPAPESPRSPLELDGWALDYRLPDSNDLAALAHLKDPRAARARLLQRCVREARSEGQPVSITSVPEPVLSALAARLAEDDPQADITFRLDCPGCSHTWRAAFDILSFFWSELETQARQLQREVHELAKVYGWNEATILSMSAVSRQRYLELVTSG</sequence>
<reference evidence="1 2" key="1">
    <citation type="submission" date="2022-11" db="EMBL/GenBank/DDBJ databases">
        <title>Minimal conservation of predation-associated metabolite biosynthetic gene clusters underscores biosynthetic potential of Myxococcota including descriptions for ten novel species: Archangium lansinium sp. nov., Myxococcus landrumus sp. nov., Nannocystis bai.</title>
        <authorList>
            <person name="Ahearne A."/>
            <person name="Stevens C."/>
            <person name="Phillips K."/>
        </authorList>
    </citation>
    <scope>NUCLEOTIDE SEQUENCE [LARGE SCALE GENOMIC DNA]</scope>
    <source>
        <strain evidence="1 2">MIWBW</strain>
    </source>
</reference>
<dbReference type="Pfam" id="PF12322">
    <property type="entry name" value="T4_baseplate"/>
    <property type="match status" value="1"/>
</dbReference>
<evidence type="ECO:0000313" key="2">
    <source>
        <dbReference type="Proteomes" id="UP001207654"/>
    </source>
</evidence>
<gene>
    <name evidence="1" type="ORF">OV287_52345</name>
</gene>
<dbReference type="RefSeq" id="WP_267541603.1">
    <property type="nucleotide sequence ID" value="NZ_JAPNKA010000001.1"/>
</dbReference>
<organism evidence="1 2">
    <name type="scientific">Archangium lansingense</name>
    <dbReference type="NCBI Taxonomy" id="2995310"/>
    <lineage>
        <taxon>Bacteria</taxon>
        <taxon>Pseudomonadati</taxon>
        <taxon>Myxococcota</taxon>
        <taxon>Myxococcia</taxon>
        <taxon>Myxococcales</taxon>
        <taxon>Cystobacterineae</taxon>
        <taxon>Archangiaceae</taxon>
        <taxon>Archangium</taxon>
    </lineage>
</organism>
<dbReference type="InterPro" id="IPR024364">
    <property type="entry name" value="Baseplate_phage_T4-like"/>
</dbReference>
<accession>A0ABT4AMY2</accession>
<dbReference type="Proteomes" id="UP001207654">
    <property type="component" value="Unassembled WGS sequence"/>
</dbReference>
<proteinExistence type="predicted"/>
<protein>
    <recommendedName>
        <fullName evidence="3">Phage baseplate protein</fullName>
    </recommendedName>
</protein>
<evidence type="ECO:0000313" key="1">
    <source>
        <dbReference type="EMBL" id="MCY1083058.1"/>
    </source>
</evidence>
<name>A0ABT4AMY2_9BACT</name>
<comment type="caution">
    <text evidence="1">The sequence shown here is derived from an EMBL/GenBank/DDBJ whole genome shotgun (WGS) entry which is preliminary data.</text>
</comment>
<evidence type="ECO:0008006" key="3">
    <source>
        <dbReference type="Google" id="ProtNLM"/>
    </source>
</evidence>
<keyword evidence="2" id="KW-1185">Reference proteome</keyword>